<dbReference type="RefSeq" id="WP_346750399.1">
    <property type="nucleotide sequence ID" value="NZ_JAUJEA010000001.1"/>
</dbReference>
<evidence type="ECO:0000313" key="2">
    <source>
        <dbReference type="Proteomes" id="UP001172082"/>
    </source>
</evidence>
<protein>
    <submittedName>
        <fullName evidence="1">LamG domain-containing protein</fullName>
    </submittedName>
</protein>
<name>A0ABT8KI55_9BACT</name>
<dbReference type="PROSITE" id="PS51257">
    <property type="entry name" value="PROKAR_LIPOPROTEIN"/>
    <property type="match status" value="1"/>
</dbReference>
<proteinExistence type="predicted"/>
<gene>
    <name evidence="1" type="ORF">QQ008_03355</name>
</gene>
<reference evidence="1" key="1">
    <citation type="submission" date="2023-06" db="EMBL/GenBank/DDBJ databases">
        <title>Genomic of Parafulvivirga corallium.</title>
        <authorList>
            <person name="Wang G."/>
        </authorList>
    </citation>
    <scope>NUCLEOTIDE SEQUENCE</scope>
    <source>
        <strain evidence="1">BMA10</strain>
    </source>
</reference>
<evidence type="ECO:0000313" key="1">
    <source>
        <dbReference type="EMBL" id="MDN5200374.1"/>
    </source>
</evidence>
<dbReference type="Proteomes" id="UP001172082">
    <property type="component" value="Unassembled WGS sequence"/>
</dbReference>
<comment type="caution">
    <text evidence="1">The sequence shown here is derived from an EMBL/GenBank/DDBJ whole genome shotgun (WGS) entry which is preliminary data.</text>
</comment>
<dbReference type="SUPFAM" id="SSF49899">
    <property type="entry name" value="Concanavalin A-like lectins/glucanases"/>
    <property type="match status" value="1"/>
</dbReference>
<accession>A0ABT8KI55</accession>
<sequence length="255" mass="28509">MIRLFQNSQKRWTMVVLSFVMVVLISACDKNKDNAPQPENDAVCSKINIAGQVMCFSFNGNADDAVGNNKGTVEGATLTSDRKLNPNAAYQFNGTSDYIRVADPSHDFEGSISIVMWMFMDDQARETGAMRLFDTRNDTFTPNISLNAYFDLTNEQLEIGGLGLAEFHVDIDKGTWFQVAIVYDAETEDLEAYINAIELEAESNTFTGFTYDNEDFVIGARADLRPGEMFHGKIDDVLVFNRALEETEITSLLIQ</sequence>
<keyword evidence="2" id="KW-1185">Reference proteome</keyword>
<dbReference type="InterPro" id="IPR013320">
    <property type="entry name" value="ConA-like_dom_sf"/>
</dbReference>
<dbReference type="Pfam" id="PF13385">
    <property type="entry name" value="Laminin_G_3"/>
    <property type="match status" value="1"/>
</dbReference>
<organism evidence="1 2">
    <name type="scientific">Splendidivirga corallicola</name>
    <dbReference type="NCBI Taxonomy" id="3051826"/>
    <lineage>
        <taxon>Bacteria</taxon>
        <taxon>Pseudomonadati</taxon>
        <taxon>Bacteroidota</taxon>
        <taxon>Cytophagia</taxon>
        <taxon>Cytophagales</taxon>
        <taxon>Splendidivirgaceae</taxon>
        <taxon>Splendidivirga</taxon>
    </lineage>
</organism>
<dbReference type="Gene3D" id="2.60.120.200">
    <property type="match status" value="1"/>
</dbReference>
<dbReference type="EMBL" id="JAUJEA010000001">
    <property type="protein sequence ID" value="MDN5200374.1"/>
    <property type="molecule type" value="Genomic_DNA"/>
</dbReference>